<proteinExistence type="predicted"/>
<evidence type="ECO:0000313" key="4">
    <source>
        <dbReference type="Proteomes" id="UP001458880"/>
    </source>
</evidence>
<evidence type="ECO:0000259" key="2">
    <source>
        <dbReference type="Pfam" id="PF15998"/>
    </source>
</evidence>
<gene>
    <name evidence="3" type="ORF">QE152_g348</name>
</gene>
<comment type="caution">
    <text evidence="3">The sequence shown here is derived from an EMBL/GenBank/DDBJ whole genome shotgun (WGS) entry which is preliminary data.</text>
</comment>
<feature type="domain" description="DUF4773" evidence="2">
    <location>
        <begin position="64"/>
        <end position="179"/>
    </location>
</feature>
<feature type="chain" id="PRO_5043867219" description="DUF4773 domain-containing protein" evidence="1">
    <location>
        <begin position="25"/>
        <end position="252"/>
    </location>
</feature>
<dbReference type="PANTHER" id="PTHR36299:SF4">
    <property type="entry name" value="GH07892P-RELATED"/>
    <property type="match status" value="1"/>
</dbReference>
<feature type="signal peptide" evidence="1">
    <location>
        <begin position="1"/>
        <end position="24"/>
    </location>
</feature>
<accession>A0AAW1NIH2</accession>
<keyword evidence="1" id="KW-0732">Signal</keyword>
<dbReference type="PANTHER" id="PTHR36299">
    <property type="entry name" value="AGAP008005-PA"/>
    <property type="match status" value="1"/>
</dbReference>
<dbReference type="EMBL" id="JASPKY010000003">
    <property type="protein sequence ID" value="KAK9758598.1"/>
    <property type="molecule type" value="Genomic_DNA"/>
</dbReference>
<dbReference type="Proteomes" id="UP001458880">
    <property type="component" value="Unassembled WGS sequence"/>
</dbReference>
<dbReference type="GO" id="GO:0051536">
    <property type="term" value="F:iron-sulfur cluster binding"/>
    <property type="evidence" value="ECO:0007669"/>
    <property type="project" value="InterPro"/>
</dbReference>
<keyword evidence="4" id="KW-1185">Reference proteome</keyword>
<evidence type="ECO:0000313" key="3">
    <source>
        <dbReference type="EMBL" id="KAK9758598.1"/>
    </source>
</evidence>
<protein>
    <recommendedName>
        <fullName evidence="2">DUF4773 domain-containing protein</fullName>
    </recommendedName>
</protein>
<evidence type="ECO:0000256" key="1">
    <source>
        <dbReference type="SAM" id="SignalP"/>
    </source>
</evidence>
<name>A0AAW1NIH2_POPJA</name>
<reference evidence="3 4" key="1">
    <citation type="journal article" date="2024" name="BMC Genomics">
        <title>De novo assembly and annotation of Popillia japonica's genome with initial clues to its potential as an invasive pest.</title>
        <authorList>
            <person name="Cucini C."/>
            <person name="Boschi S."/>
            <person name="Funari R."/>
            <person name="Cardaioli E."/>
            <person name="Iannotti N."/>
            <person name="Marturano G."/>
            <person name="Paoli F."/>
            <person name="Bruttini M."/>
            <person name="Carapelli A."/>
            <person name="Frati F."/>
            <person name="Nardi F."/>
        </authorList>
    </citation>
    <scope>NUCLEOTIDE SEQUENCE [LARGE SCALE GENOMIC DNA]</scope>
    <source>
        <strain evidence="3">DMR45628</strain>
    </source>
</reference>
<organism evidence="3 4">
    <name type="scientific">Popillia japonica</name>
    <name type="common">Japanese beetle</name>
    <dbReference type="NCBI Taxonomy" id="7064"/>
    <lineage>
        <taxon>Eukaryota</taxon>
        <taxon>Metazoa</taxon>
        <taxon>Ecdysozoa</taxon>
        <taxon>Arthropoda</taxon>
        <taxon>Hexapoda</taxon>
        <taxon>Insecta</taxon>
        <taxon>Pterygota</taxon>
        <taxon>Neoptera</taxon>
        <taxon>Endopterygota</taxon>
        <taxon>Coleoptera</taxon>
        <taxon>Polyphaga</taxon>
        <taxon>Scarabaeiformia</taxon>
        <taxon>Scarabaeidae</taxon>
        <taxon>Rutelinae</taxon>
        <taxon>Popillia</taxon>
    </lineage>
</organism>
<dbReference type="InterPro" id="IPR036010">
    <property type="entry name" value="2Fe-2S_ferredoxin-like_sf"/>
</dbReference>
<dbReference type="AlphaFoldDB" id="A0AAW1NIH2"/>
<dbReference type="SUPFAM" id="SSF54292">
    <property type="entry name" value="2Fe-2S ferredoxin-like"/>
    <property type="match status" value="1"/>
</dbReference>
<sequence>MLKVSYYTLFVLLCLLYGISTVRGKRDLANKQLNTTQTNAVSAAPVSTTSTTTRRPFLEGLRSPCSCAQGQCGCCTGMILETFRQKACVNVTYEPDDFAFTARITLNNRVMYKNTISGKNPPPVCVRPPRFRFIKVCVEFSNIYFAQRNIHMCIDAEAIWEDFTLVEWSFDCIRLGVNGVAVIGEEDGGGVPATIIDGEEQIDEDYDDSARNEPLGSELKGVPINATRTRDGDILFRINPKYNFKTRSYSSV</sequence>
<dbReference type="Pfam" id="PF15998">
    <property type="entry name" value="DUF4773"/>
    <property type="match status" value="1"/>
</dbReference>
<dbReference type="InterPro" id="IPR031941">
    <property type="entry name" value="DUF4773"/>
</dbReference>